<dbReference type="InParanoid" id="A0A165NUU0"/>
<keyword evidence="4" id="KW-1185">Reference proteome</keyword>
<dbReference type="SUPFAM" id="SSF56112">
    <property type="entry name" value="Protein kinase-like (PK-like)"/>
    <property type="match status" value="1"/>
</dbReference>
<feature type="compositionally biased region" description="Basic and acidic residues" evidence="1">
    <location>
        <begin position="380"/>
        <end position="393"/>
    </location>
</feature>
<accession>A0A165NUU0</accession>
<dbReference type="Gene3D" id="1.10.510.10">
    <property type="entry name" value="Transferase(Phosphotransferase) domain 1"/>
    <property type="match status" value="1"/>
</dbReference>
<dbReference type="PROSITE" id="PS50011">
    <property type="entry name" value="PROTEIN_KINASE_DOM"/>
    <property type="match status" value="1"/>
</dbReference>
<dbReference type="InterPro" id="IPR011009">
    <property type="entry name" value="Kinase-like_dom_sf"/>
</dbReference>
<dbReference type="GO" id="GO:0005524">
    <property type="term" value="F:ATP binding"/>
    <property type="evidence" value="ECO:0007669"/>
    <property type="project" value="InterPro"/>
</dbReference>
<evidence type="ECO:0000313" key="3">
    <source>
        <dbReference type="EMBL" id="KZW01255.1"/>
    </source>
</evidence>
<proteinExistence type="predicted"/>
<gene>
    <name evidence="3" type="ORF">EXIGLDRAFT_603211</name>
</gene>
<dbReference type="Proteomes" id="UP000077266">
    <property type="component" value="Unassembled WGS sequence"/>
</dbReference>
<dbReference type="InterPro" id="IPR000719">
    <property type="entry name" value="Prot_kinase_dom"/>
</dbReference>
<evidence type="ECO:0000256" key="1">
    <source>
        <dbReference type="SAM" id="MobiDB-lite"/>
    </source>
</evidence>
<dbReference type="OrthoDB" id="5987198at2759"/>
<protein>
    <recommendedName>
        <fullName evidence="2">Protein kinase domain-containing protein</fullName>
    </recommendedName>
</protein>
<name>A0A165NUU0_EXIGL</name>
<dbReference type="AlphaFoldDB" id="A0A165NUU0"/>
<reference evidence="3 4" key="1">
    <citation type="journal article" date="2016" name="Mol. Biol. Evol.">
        <title>Comparative Genomics of Early-Diverging Mushroom-Forming Fungi Provides Insights into the Origins of Lignocellulose Decay Capabilities.</title>
        <authorList>
            <person name="Nagy L.G."/>
            <person name="Riley R."/>
            <person name="Tritt A."/>
            <person name="Adam C."/>
            <person name="Daum C."/>
            <person name="Floudas D."/>
            <person name="Sun H."/>
            <person name="Yadav J.S."/>
            <person name="Pangilinan J."/>
            <person name="Larsson K.H."/>
            <person name="Matsuura K."/>
            <person name="Barry K."/>
            <person name="Labutti K."/>
            <person name="Kuo R."/>
            <person name="Ohm R.A."/>
            <person name="Bhattacharya S.S."/>
            <person name="Shirouzu T."/>
            <person name="Yoshinaga Y."/>
            <person name="Martin F.M."/>
            <person name="Grigoriev I.V."/>
            <person name="Hibbett D.S."/>
        </authorList>
    </citation>
    <scope>NUCLEOTIDE SEQUENCE [LARGE SCALE GENOMIC DNA]</scope>
    <source>
        <strain evidence="3 4">HHB12029</strain>
    </source>
</reference>
<feature type="domain" description="Protein kinase" evidence="2">
    <location>
        <begin position="1"/>
        <end position="370"/>
    </location>
</feature>
<evidence type="ECO:0000313" key="4">
    <source>
        <dbReference type="Proteomes" id="UP000077266"/>
    </source>
</evidence>
<organism evidence="3 4">
    <name type="scientific">Exidia glandulosa HHB12029</name>
    <dbReference type="NCBI Taxonomy" id="1314781"/>
    <lineage>
        <taxon>Eukaryota</taxon>
        <taxon>Fungi</taxon>
        <taxon>Dikarya</taxon>
        <taxon>Basidiomycota</taxon>
        <taxon>Agaricomycotina</taxon>
        <taxon>Agaricomycetes</taxon>
        <taxon>Auriculariales</taxon>
        <taxon>Exidiaceae</taxon>
        <taxon>Exidia</taxon>
    </lineage>
</organism>
<sequence length="393" mass="45969">MQSELLPFELPWVHLQPFLREHGYELRARYQPDWQPSWIRMEEPSLRRKYEDGSFFTYDNILDATRASDGKAVILKLIEREDLSEQHMRYLNGDGRCEDIRNHTVPLLDVLRPPLLPSCTIIVTPRLVPWDNWPFTRVSEVVDFVHQILAGLAFMHELHLVHLDASVANIMMDGLHLYLEPDHPARPGRALNDFRSVRRLERHESPAPVKYYYIDFGQSVRFQSLEDRRPLRRPGAQDRTVPEERYPDPCDPFALDVYCVGNVIKEYILEVRVRPAGTVYWNVRFLRRLVQDMVGENPSSRPTAAEALARFAAICETLKEDDLRKPLRRLWPIYSDIIKVLNERALDRAEKRVEKKLRTAATPSSQHTFLDTLMRRTAQRRRDDSSPPEKISG</sequence>
<dbReference type="STRING" id="1314781.A0A165NUU0"/>
<evidence type="ECO:0000259" key="2">
    <source>
        <dbReference type="PROSITE" id="PS50011"/>
    </source>
</evidence>
<feature type="region of interest" description="Disordered" evidence="1">
    <location>
        <begin position="370"/>
        <end position="393"/>
    </location>
</feature>
<dbReference type="GO" id="GO:0004672">
    <property type="term" value="F:protein kinase activity"/>
    <property type="evidence" value="ECO:0007669"/>
    <property type="project" value="InterPro"/>
</dbReference>
<dbReference type="SMART" id="SM00220">
    <property type="entry name" value="S_TKc"/>
    <property type="match status" value="1"/>
</dbReference>
<dbReference type="EMBL" id="KV425895">
    <property type="protein sequence ID" value="KZW01255.1"/>
    <property type="molecule type" value="Genomic_DNA"/>
</dbReference>